<dbReference type="AlphaFoldDB" id="X1PIB0"/>
<dbReference type="EMBL" id="BARV01031846">
    <property type="protein sequence ID" value="GAI42256.1"/>
    <property type="molecule type" value="Genomic_DNA"/>
</dbReference>
<keyword evidence="1" id="KW-0547">Nucleotide-binding</keyword>
<dbReference type="PANTHER" id="PTHR30258:SF3">
    <property type="entry name" value="SLL1921 PROTEIN"/>
    <property type="match status" value="1"/>
</dbReference>
<feature type="domain" description="Bacterial type II secretion system protein E" evidence="3">
    <location>
        <begin position="9"/>
        <end position="69"/>
    </location>
</feature>
<gene>
    <name evidence="4" type="ORF">S06H3_50308</name>
</gene>
<dbReference type="InterPro" id="IPR027417">
    <property type="entry name" value="P-loop_NTPase"/>
</dbReference>
<organism evidence="4">
    <name type="scientific">marine sediment metagenome</name>
    <dbReference type="NCBI Taxonomy" id="412755"/>
    <lineage>
        <taxon>unclassified sequences</taxon>
        <taxon>metagenomes</taxon>
        <taxon>ecological metagenomes</taxon>
    </lineage>
</organism>
<evidence type="ECO:0000313" key="4">
    <source>
        <dbReference type="EMBL" id="GAI42256.1"/>
    </source>
</evidence>
<name>X1PIB0_9ZZZZ</name>
<dbReference type="GO" id="GO:0005524">
    <property type="term" value="F:ATP binding"/>
    <property type="evidence" value="ECO:0007669"/>
    <property type="project" value="UniProtKB-KW"/>
</dbReference>
<reference evidence="4" key="1">
    <citation type="journal article" date="2014" name="Front. Microbiol.">
        <title>High frequency of phylogenetically diverse reductive dehalogenase-homologous genes in deep subseafloor sedimentary metagenomes.</title>
        <authorList>
            <person name="Kawai M."/>
            <person name="Futagami T."/>
            <person name="Toyoda A."/>
            <person name="Takaki Y."/>
            <person name="Nishi S."/>
            <person name="Hori S."/>
            <person name="Arai W."/>
            <person name="Tsubouchi T."/>
            <person name="Morono Y."/>
            <person name="Uchiyama I."/>
            <person name="Ito T."/>
            <person name="Fujiyama A."/>
            <person name="Inagaki F."/>
            <person name="Takami H."/>
        </authorList>
    </citation>
    <scope>NUCLEOTIDE SEQUENCE</scope>
    <source>
        <strain evidence="4">Expedition CK06-06</strain>
    </source>
</reference>
<proteinExistence type="predicted"/>
<dbReference type="Pfam" id="PF00437">
    <property type="entry name" value="T2SSE"/>
    <property type="match status" value="1"/>
</dbReference>
<dbReference type="SUPFAM" id="SSF52540">
    <property type="entry name" value="P-loop containing nucleoside triphosphate hydrolases"/>
    <property type="match status" value="1"/>
</dbReference>
<comment type="caution">
    <text evidence="4">The sequence shown here is derived from an EMBL/GenBank/DDBJ whole genome shotgun (WGS) entry which is preliminary data.</text>
</comment>
<evidence type="ECO:0000259" key="3">
    <source>
        <dbReference type="Pfam" id="PF00437"/>
    </source>
</evidence>
<dbReference type="Gene3D" id="3.40.50.300">
    <property type="entry name" value="P-loop containing nucleotide triphosphate hydrolases"/>
    <property type="match status" value="1"/>
</dbReference>
<dbReference type="InterPro" id="IPR001482">
    <property type="entry name" value="T2SS/T4SS_dom"/>
</dbReference>
<evidence type="ECO:0000256" key="2">
    <source>
        <dbReference type="ARBA" id="ARBA00022840"/>
    </source>
</evidence>
<sequence>MIYPIQFIFLPDQLTQFESIISKSYGIILLTGPTGSGKTTTLYAALNRVNSKDKNIITVEDPVEYKLDRI</sequence>
<evidence type="ECO:0000256" key="1">
    <source>
        <dbReference type="ARBA" id="ARBA00022741"/>
    </source>
</evidence>
<dbReference type="GO" id="GO:0016887">
    <property type="term" value="F:ATP hydrolysis activity"/>
    <property type="evidence" value="ECO:0007669"/>
    <property type="project" value="TreeGrafter"/>
</dbReference>
<feature type="non-terminal residue" evidence="4">
    <location>
        <position position="70"/>
    </location>
</feature>
<dbReference type="GO" id="GO:0005886">
    <property type="term" value="C:plasma membrane"/>
    <property type="evidence" value="ECO:0007669"/>
    <property type="project" value="TreeGrafter"/>
</dbReference>
<accession>X1PIB0</accession>
<keyword evidence="2" id="KW-0067">ATP-binding</keyword>
<dbReference type="PANTHER" id="PTHR30258">
    <property type="entry name" value="TYPE II SECRETION SYSTEM PROTEIN GSPE-RELATED"/>
    <property type="match status" value="1"/>
</dbReference>
<protein>
    <recommendedName>
        <fullName evidence="3">Bacterial type II secretion system protein E domain-containing protein</fullName>
    </recommendedName>
</protein>